<dbReference type="GO" id="GO:0005814">
    <property type="term" value="C:centriole"/>
    <property type="evidence" value="ECO:0007669"/>
    <property type="project" value="UniProtKB-SubCell"/>
</dbReference>
<dbReference type="Pfam" id="PF00069">
    <property type="entry name" value="Pkinase"/>
    <property type="match status" value="2"/>
</dbReference>
<dbReference type="InterPro" id="IPR033699">
    <property type="entry name" value="POLO_box_Plk4_1"/>
</dbReference>
<dbReference type="Pfam" id="PF18190">
    <property type="entry name" value="Plk4_PB1"/>
    <property type="match status" value="1"/>
</dbReference>
<dbReference type="Gene3D" id="3.30.200.20">
    <property type="entry name" value="Phosphorylase Kinase, domain 1"/>
    <property type="match status" value="1"/>
</dbReference>
<reference evidence="16" key="1">
    <citation type="submission" date="2022-01" db="EMBL/GenBank/DDBJ databases">
        <authorList>
            <person name="King R."/>
        </authorList>
    </citation>
    <scope>NUCLEOTIDE SEQUENCE</scope>
</reference>
<dbReference type="Gene3D" id="2.40.50.930">
    <property type="match status" value="1"/>
</dbReference>
<keyword evidence="2" id="KW-0963">Cytoplasm</keyword>
<dbReference type="InterPro" id="IPR046437">
    <property type="entry name" value="Ser_Thr-PK_POLO_box_1_sf"/>
</dbReference>
<evidence type="ECO:0000313" key="17">
    <source>
        <dbReference type="Proteomes" id="UP001152798"/>
    </source>
</evidence>
<dbReference type="InterPro" id="IPR017441">
    <property type="entry name" value="Protein_kinase_ATP_BS"/>
</dbReference>
<feature type="domain" description="Cryptic POLO box 1 (CPB1)" evidence="14">
    <location>
        <begin position="412"/>
        <end position="525"/>
    </location>
</feature>
<evidence type="ECO:0000313" key="16">
    <source>
        <dbReference type="EMBL" id="CAH1389544.1"/>
    </source>
</evidence>
<evidence type="ECO:0000256" key="8">
    <source>
        <dbReference type="ARBA" id="ARBA00023212"/>
    </source>
</evidence>
<dbReference type="FunFam" id="3.30.200.20:FF:000042">
    <property type="entry name" value="Aurora kinase A"/>
    <property type="match status" value="1"/>
</dbReference>
<evidence type="ECO:0000259" key="13">
    <source>
        <dbReference type="PROSITE" id="PS50011"/>
    </source>
</evidence>
<evidence type="ECO:0000256" key="4">
    <source>
        <dbReference type="ARBA" id="ARBA00022679"/>
    </source>
</evidence>
<dbReference type="InterPro" id="IPR008266">
    <property type="entry name" value="Tyr_kinase_AS"/>
</dbReference>
<keyword evidence="5 11" id="KW-0547">Nucleotide-binding</keyword>
<evidence type="ECO:0000259" key="15">
    <source>
        <dbReference type="PROSITE" id="PS51985"/>
    </source>
</evidence>
<keyword evidence="6" id="KW-0418">Kinase</keyword>
<feature type="domain" description="Cryptic POLO box 2 (CPB2)" evidence="15">
    <location>
        <begin position="526"/>
        <end position="637"/>
    </location>
</feature>
<proteinExistence type="predicted"/>
<dbReference type="PROSITE" id="PS51985">
    <property type="entry name" value="CPB2"/>
    <property type="match status" value="1"/>
</dbReference>
<organism evidence="16 17">
    <name type="scientific">Nezara viridula</name>
    <name type="common">Southern green stink bug</name>
    <name type="synonym">Cimex viridulus</name>
    <dbReference type="NCBI Taxonomy" id="85310"/>
    <lineage>
        <taxon>Eukaryota</taxon>
        <taxon>Metazoa</taxon>
        <taxon>Ecdysozoa</taxon>
        <taxon>Arthropoda</taxon>
        <taxon>Hexapoda</taxon>
        <taxon>Insecta</taxon>
        <taxon>Pterygota</taxon>
        <taxon>Neoptera</taxon>
        <taxon>Paraneoptera</taxon>
        <taxon>Hemiptera</taxon>
        <taxon>Heteroptera</taxon>
        <taxon>Panheteroptera</taxon>
        <taxon>Pentatomomorpha</taxon>
        <taxon>Pentatomoidea</taxon>
        <taxon>Pentatomidae</taxon>
        <taxon>Pentatominae</taxon>
        <taxon>Nezara</taxon>
    </lineage>
</organism>
<dbReference type="OrthoDB" id="10004143at2759"/>
<dbReference type="InterPro" id="IPR000719">
    <property type="entry name" value="Prot_kinase_dom"/>
</dbReference>
<dbReference type="PROSITE" id="PS00107">
    <property type="entry name" value="PROTEIN_KINASE_ATP"/>
    <property type="match status" value="1"/>
</dbReference>
<dbReference type="PROSITE" id="PS51984">
    <property type="entry name" value="CPB1"/>
    <property type="match status" value="1"/>
</dbReference>
<keyword evidence="4" id="KW-0808">Transferase</keyword>
<comment type="subcellular location">
    <subcellularLocation>
        <location evidence="1">Cytoplasm</location>
        <location evidence="1">Cytoskeleton</location>
        <location evidence="1">Microtubule organizing center</location>
        <location evidence="1">Centrosome</location>
        <location evidence="1">Centriole</location>
    </subcellularLocation>
</comment>
<keyword evidence="17" id="KW-1185">Reference proteome</keyword>
<dbReference type="GO" id="GO:0005524">
    <property type="term" value="F:ATP binding"/>
    <property type="evidence" value="ECO:0007669"/>
    <property type="project" value="UniProtKB-UniRule"/>
</dbReference>
<dbReference type="EMBL" id="OV725077">
    <property type="protein sequence ID" value="CAH1389544.1"/>
    <property type="molecule type" value="Genomic_DNA"/>
</dbReference>
<gene>
    <name evidence="16" type="ORF">NEZAVI_LOCUS940</name>
</gene>
<evidence type="ECO:0000256" key="7">
    <source>
        <dbReference type="ARBA" id="ARBA00022840"/>
    </source>
</evidence>
<dbReference type="GO" id="GO:0005634">
    <property type="term" value="C:nucleus"/>
    <property type="evidence" value="ECO:0007669"/>
    <property type="project" value="TreeGrafter"/>
</dbReference>
<feature type="domain" description="Protein kinase" evidence="13">
    <location>
        <begin position="18"/>
        <end position="314"/>
    </location>
</feature>
<keyword evidence="7 11" id="KW-0067">ATP-binding</keyword>
<dbReference type="GO" id="GO:0004674">
    <property type="term" value="F:protein serine/threonine kinase activity"/>
    <property type="evidence" value="ECO:0007669"/>
    <property type="project" value="UniProtKB-KW"/>
</dbReference>
<accession>A0A9P0DWZ3</accession>
<feature type="compositionally biased region" description="Basic and acidic residues" evidence="12">
    <location>
        <begin position="353"/>
        <end position="365"/>
    </location>
</feature>
<protein>
    <recommendedName>
        <fullName evidence="10">Serine/threonine-protein kinase SAK</fullName>
    </recommendedName>
    <alternativeName>
        <fullName evidence="9">Serine/threonine-protein kinase Sak</fullName>
    </alternativeName>
</protein>
<feature type="region of interest" description="Disordered" evidence="12">
    <location>
        <begin position="693"/>
        <end position="716"/>
    </location>
</feature>
<evidence type="ECO:0000259" key="14">
    <source>
        <dbReference type="PROSITE" id="PS51984"/>
    </source>
</evidence>
<evidence type="ECO:0000256" key="3">
    <source>
        <dbReference type="ARBA" id="ARBA00022527"/>
    </source>
</evidence>
<evidence type="ECO:0000256" key="9">
    <source>
        <dbReference type="ARBA" id="ARBA00030429"/>
    </source>
</evidence>
<dbReference type="SUPFAM" id="SSF56112">
    <property type="entry name" value="Protein kinase-like (PK-like)"/>
    <property type="match status" value="1"/>
</dbReference>
<feature type="region of interest" description="Disordered" evidence="12">
    <location>
        <begin position="648"/>
        <end position="669"/>
    </location>
</feature>
<dbReference type="CDD" id="cd13114">
    <property type="entry name" value="POLO_box_Plk4_1"/>
    <property type="match status" value="1"/>
</dbReference>
<evidence type="ECO:0000256" key="10">
    <source>
        <dbReference type="ARBA" id="ARBA00030924"/>
    </source>
</evidence>
<dbReference type="Proteomes" id="UP001152798">
    <property type="component" value="Chromosome 1"/>
</dbReference>
<dbReference type="Gene3D" id="1.10.510.10">
    <property type="entry name" value="Transferase(Phosphotransferase) domain 1"/>
    <property type="match status" value="1"/>
</dbReference>
<dbReference type="PROSITE" id="PS00109">
    <property type="entry name" value="PROTEIN_KINASE_TYR"/>
    <property type="match status" value="1"/>
</dbReference>
<dbReference type="Gene3D" id="3.30.1120.130">
    <property type="match status" value="1"/>
</dbReference>
<sequence>MRPPKLVPSSFGEKIEDYEVMNLLGKGGFASVYRARCIKTSMEVAIKMIDKKLMASNGMVNRVRQEVAIHSRLKHPSILELFTFFEDLDYVYLVLELAVNGELQRYIKNNPVIISEEEVAHILSQVVEGLLYLHSHNIIHRDMSLANLLLTKDMQIKIADFGLATQLSRPDEKHMTMCGTPNYISPEHLVGTVIGVPFCGASCSHHEWRCTRRGHTGTPMVNYAWQGRSQVATRSSHGLEADVWGLGCMLYTLLVGKPPFDTDAVKSTLTKVVMADYEIPSRISIEAKDLIDKLLKKNPRERMQLDEILEHPFMIKNRTRKHQLKKIEGLSMDSGMGTMSTNNSGIRGHSSRSRSEDRSKKKTFDYGETKHSLHYSDSAGSRKLDFFGNPRSKCFDKKSKHSITVFPEKSEEKKLEVDPLCSYRLQPTRHKTKNAVLSILHNGEVTVELFKKRGSEERVTDVCRISSDGLRIVIYKVGRKCPVTDEPPPVPPDGADSIYSLETLPPEHWKKYIYASRFISLVRAKTPKIILYTSEAKFLLMENSPNPDIEAVFYTGEKITKSGNTSTLLDTDGNTIILNKDQEKSLSNHVRDIWSHFEKHIDHCKAIESALELTATCSDGPVFPIIIGRRPSQALNQSKENNQQMQFTSFESSGKSFNRNKSLSGNQNQQKAVMTVAVPDIVPSVWRNSLSPSRPLIPATGPPSHIHHGATSSSPESLHVVTIQQPGPASRSPFLWMSSGEVRITYPDGCELIVNGEQTRGVVYKHDGKELKVKQGEKVPTWLRPKLAQVPTVLRALIPSQQQVHLR</sequence>
<dbReference type="PROSITE" id="PS50011">
    <property type="entry name" value="PROTEIN_KINASE_DOM"/>
    <property type="match status" value="1"/>
</dbReference>
<keyword evidence="3" id="KW-0723">Serine/threonine-protein kinase</keyword>
<keyword evidence="8" id="KW-0206">Cytoskeleton</keyword>
<dbReference type="InterPro" id="IPR011009">
    <property type="entry name" value="Kinase-like_dom_sf"/>
</dbReference>
<dbReference type="InterPro" id="IPR033698">
    <property type="entry name" value="POLO_box_Plk4_2"/>
</dbReference>
<dbReference type="PANTHER" id="PTHR24345">
    <property type="entry name" value="SERINE/THREONINE-PROTEIN KINASE PLK"/>
    <property type="match status" value="1"/>
</dbReference>
<dbReference type="Gene3D" id="3.30.1120.120">
    <property type="match status" value="1"/>
</dbReference>
<evidence type="ECO:0000256" key="5">
    <source>
        <dbReference type="ARBA" id="ARBA00022741"/>
    </source>
</evidence>
<dbReference type="InterPro" id="IPR047108">
    <property type="entry name" value="Plk4-like_POLO_box_2_sf"/>
</dbReference>
<evidence type="ECO:0000256" key="1">
    <source>
        <dbReference type="ARBA" id="ARBA00004114"/>
    </source>
</evidence>
<dbReference type="AlphaFoldDB" id="A0A9P0DWZ3"/>
<feature type="region of interest" description="Disordered" evidence="12">
    <location>
        <begin position="332"/>
        <end position="365"/>
    </location>
</feature>
<evidence type="ECO:0000256" key="11">
    <source>
        <dbReference type="PROSITE-ProRule" id="PRU10141"/>
    </source>
</evidence>
<dbReference type="PANTHER" id="PTHR24345:SF91">
    <property type="entry name" value="SERINE_THREONINE-PROTEIN KINASE PLK4"/>
    <property type="match status" value="1"/>
</dbReference>
<evidence type="ECO:0000256" key="6">
    <source>
        <dbReference type="ARBA" id="ARBA00022777"/>
    </source>
</evidence>
<evidence type="ECO:0000256" key="12">
    <source>
        <dbReference type="SAM" id="MobiDB-lite"/>
    </source>
</evidence>
<evidence type="ECO:0000256" key="2">
    <source>
        <dbReference type="ARBA" id="ARBA00022490"/>
    </source>
</evidence>
<feature type="binding site" evidence="11">
    <location>
        <position position="47"/>
    </location>
    <ligand>
        <name>ATP</name>
        <dbReference type="ChEBI" id="CHEBI:30616"/>
    </ligand>
</feature>
<name>A0A9P0DWZ3_NEZVI</name>
<dbReference type="Pfam" id="PF18409">
    <property type="entry name" value="Plk4_PB2"/>
    <property type="match status" value="1"/>
</dbReference>